<dbReference type="PANTHER" id="PTHR22804">
    <property type="entry name" value="AGGRECAN/VERSICAN PROTEOGLYCAN"/>
    <property type="match status" value="1"/>
</dbReference>
<evidence type="ECO:0000259" key="31">
    <source>
        <dbReference type="PROSITE" id="PS50963"/>
    </source>
</evidence>
<feature type="compositionally biased region" description="Low complexity" evidence="25">
    <location>
        <begin position="2266"/>
        <end position="2279"/>
    </location>
</feature>
<feature type="region of interest" description="Disordered" evidence="25">
    <location>
        <begin position="1624"/>
        <end position="1709"/>
    </location>
</feature>
<dbReference type="GO" id="GO:0005540">
    <property type="term" value="F:hyaluronic acid binding"/>
    <property type="evidence" value="ECO:0007669"/>
    <property type="project" value="UniProtKB-KW"/>
</dbReference>
<evidence type="ECO:0000256" key="2">
    <source>
        <dbReference type="ARBA" id="ARBA00004593"/>
    </source>
</evidence>
<evidence type="ECO:0000256" key="15">
    <source>
        <dbReference type="ARBA" id="ARBA00023290"/>
    </source>
</evidence>
<evidence type="ECO:0000256" key="24">
    <source>
        <dbReference type="PROSITE-ProRule" id="PRU00323"/>
    </source>
</evidence>
<dbReference type="PROSITE" id="PS50835">
    <property type="entry name" value="IG_LIKE"/>
    <property type="match status" value="1"/>
</dbReference>
<dbReference type="CDD" id="cd00054">
    <property type="entry name" value="EGF_CA"/>
    <property type="match status" value="2"/>
</dbReference>
<feature type="region of interest" description="Disordered" evidence="25">
    <location>
        <begin position="419"/>
        <end position="457"/>
    </location>
</feature>
<dbReference type="GO" id="GO:0001750">
    <property type="term" value="C:photoreceptor outer segment"/>
    <property type="evidence" value="ECO:0007669"/>
    <property type="project" value="UniProtKB-SubCell"/>
</dbReference>
<evidence type="ECO:0000256" key="14">
    <source>
        <dbReference type="ARBA" id="ARBA00023273"/>
    </source>
</evidence>
<dbReference type="FunFam" id="3.10.100.10:FF:000002">
    <property type="entry name" value="Hyaluronan proteoglycan link protein 1"/>
    <property type="match status" value="1"/>
</dbReference>
<keyword evidence="7 26" id="KW-0732">Signal</keyword>
<reference evidence="32" key="3">
    <citation type="submission" date="2025-09" db="UniProtKB">
        <authorList>
            <consortium name="Ensembl"/>
        </authorList>
    </citation>
    <scope>IDENTIFICATION</scope>
</reference>
<proteinExistence type="predicted"/>
<dbReference type="GO" id="GO:0002052">
    <property type="term" value="P:positive regulation of neuroblast proliferation"/>
    <property type="evidence" value="ECO:0007669"/>
    <property type="project" value="TreeGrafter"/>
</dbReference>
<dbReference type="InterPro" id="IPR035976">
    <property type="entry name" value="Sushi/SCR/CCP_sf"/>
</dbReference>
<feature type="domain" description="Link" evidence="31">
    <location>
        <begin position="151"/>
        <end position="246"/>
    </location>
</feature>
<keyword evidence="4" id="KW-0272">Extracellular matrix</keyword>
<protein>
    <recommendedName>
        <fullName evidence="18">Versican core protein</fullName>
    </recommendedName>
    <alternativeName>
        <fullName evidence="19">Chondroitin sulfate proteoglycan core protein 2</fullName>
    </alternativeName>
    <alternativeName>
        <fullName evidence="20">Large fibroblast proteoglycan</fullName>
    </alternativeName>
    <alternativeName>
        <fullName evidence="21">PG-M</fullName>
    </alternativeName>
</protein>
<feature type="compositionally biased region" description="Polar residues" evidence="25">
    <location>
        <begin position="487"/>
        <end position="512"/>
    </location>
</feature>
<keyword evidence="3" id="KW-0964">Secreted</keyword>
<feature type="region of interest" description="Disordered" evidence="25">
    <location>
        <begin position="1457"/>
        <end position="1490"/>
    </location>
</feature>
<feature type="disulfide bond" evidence="24">
    <location>
        <begin position="197"/>
        <end position="218"/>
    </location>
</feature>
<dbReference type="InterPro" id="IPR013783">
    <property type="entry name" value="Ig-like_fold"/>
</dbReference>
<feature type="domain" description="Link" evidence="31">
    <location>
        <begin position="251"/>
        <end position="348"/>
    </location>
</feature>
<dbReference type="InterPro" id="IPR016186">
    <property type="entry name" value="C-type_lectin-like/link_sf"/>
</dbReference>
<feature type="compositionally biased region" description="Low complexity" evidence="25">
    <location>
        <begin position="1042"/>
        <end position="1053"/>
    </location>
</feature>
<dbReference type="InterPro" id="IPR000742">
    <property type="entry name" value="EGF"/>
</dbReference>
<dbReference type="PROSITE" id="PS50026">
    <property type="entry name" value="EGF_3"/>
    <property type="match status" value="2"/>
</dbReference>
<evidence type="ECO:0000256" key="26">
    <source>
        <dbReference type="SAM" id="SignalP"/>
    </source>
</evidence>
<dbReference type="GO" id="GO:0007155">
    <property type="term" value="P:cell adhesion"/>
    <property type="evidence" value="ECO:0007669"/>
    <property type="project" value="InterPro"/>
</dbReference>
<feature type="compositionally biased region" description="Low complexity" evidence="25">
    <location>
        <begin position="1473"/>
        <end position="1489"/>
    </location>
</feature>
<dbReference type="GO" id="GO:0010001">
    <property type="term" value="P:glial cell differentiation"/>
    <property type="evidence" value="ECO:0007669"/>
    <property type="project" value="TreeGrafter"/>
</dbReference>
<dbReference type="InterPro" id="IPR001881">
    <property type="entry name" value="EGF-like_Ca-bd_dom"/>
</dbReference>
<evidence type="ECO:0000313" key="32">
    <source>
        <dbReference type="Ensembl" id="ENSONIP00000028521.1"/>
    </source>
</evidence>
<feature type="compositionally biased region" description="Polar residues" evidence="25">
    <location>
        <begin position="1676"/>
        <end position="1690"/>
    </location>
</feature>
<dbReference type="GO" id="GO:0033165">
    <property type="term" value="C:interphotoreceptor matrix"/>
    <property type="evidence" value="ECO:0007669"/>
    <property type="project" value="UniProtKB-SubCell"/>
</dbReference>
<dbReference type="SUPFAM" id="SSF56436">
    <property type="entry name" value="C-type lectin-like"/>
    <property type="match status" value="3"/>
</dbReference>
<feature type="compositionally biased region" description="Polar residues" evidence="25">
    <location>
        <begin position="1985"/>
        <end position="2012"/>
    </location>
</feature>
<dbReference type="Pfam" id="PF00193">
    <property type="entry name" value="Xlink"/>
    <property type="match status" value="2"/>
</dbReference>
<dbReference type="CDD" id="cd03520">
    <property type="entry name" value="Link_domain_CSPGs_modules_2_4"/>
    <property type="match status" value="1"/>
</dbReference>
<dbReference type="InterPro" id="IPR000436">
    <property type="entry name" value="Sushi_SCR_CCP_dom"/>
</dbReference>
<dbReference type="SUPFAM" id="SSF57196">
    <property type="entry name" value="EGF/Laminin"/>
    <property type="match status" value="1"/>
</dbReference>
<feature type="disulfide bond" evidence="22">
    <location>
        <begin position="2400"/>
        <end position="2409"/>
    </location>
</feature>
<dbReference type="PROSITE" id="PS01186">
    <property type="entry name" value="EGF_2"/>
    <property type="match status" value="1"/>
</dbReference>
<feature type="compositionally biased region" description="Polar residues" evidence="25">
    <location>
        <begin position="1140"/>
        <end position="1174"/>
    </location>
</feature>
<feature type="region of interest" description="Disordered" evidence="25">
    <location>
        <begin position="1761"/>
        <end position="1802"/>
    </location>
</feature>
<keyword evidence="6 23" id="KW-0768">Sushi</keyword>
<keyword evidence="14" id="KW-0966">Cell projection</keyword>
<feature type="domain" description="EGF-like" evidence="27">
    <location>
        <begin position="2412"/>
        <end position="2448"/>
    </location>
</feature>
<dbReference type="InterPro" id="IPR016187">
    <property type="entry name" value="CTDL_fold"/>
</dbReference>
<comment type="function">
    <text evidence="17">May play a role in intercellular signaling and in connecting cells with the extracellular matrix. May take part in the regulation of cell motility, growth and differentiation. Binds hyaluronic acid.</text>
</comment>
<dbReference type="GeneTree" id="ENSGT00940000156102"/>
<feature type="region of interest" description="Disordered" evidence="25">
    <location>
        <begin position="2245"/>
        <end position="2280"/>
    </location>
</feature>
<keyword evidence="8" id="KW-0430">Lectin</keyword>
<feature type="compositionally biased region" description="Polar residues" evidence="25">
    <location>
        <begin position="894"/>
        <end position="910"/>
    </location>
</feature>
<dbReference type="InterPro" id="IPR000152">
    <property type="entry name" value="EGF-type_Asp/Asn_hydroxyl_site"/>
</dbReference>
<evidence type="ECO:0000259" key="30">
    <source>
        <dbReference type="PROSITE" id="PS50923"/>
    </source>
</evidence>
<dbReference type="Ensembl" id="ENSONIT00000046075.1">
    <property type="protein sequence ID" value="ENSONIP00000028521.1"/>
    <property type="gene ID" value="ENSONIG00000015920.2"/>
</dbReference>
<evidence type="ECO:0000256" key="6">
    <source>
        <dbReference type="ARBA" id="ARBA00022659"/>
    </source>
</evidence>
<feature type="domain" description="C-type lectin" evidence="28">
    <location>
        <begin position="2461"/>
        <end position="2575"/>
    </location>
</feature>
<dbReference type="PROSITE" id="PS00615">
    <property type="entry name" value="C_TYPE_LECTIN_1"/>
    <property type="match status" value="1"/>
</dbReference>
<evidence type="ECO:0000256" key="10">
    <source>
        <dbReference type="ARBA" id="ARBA00022837"/>
    </source>
</evidence>
<dbReference type="InterPro" id="IPR013106">
    <property type="entry name" value="Ig_V-set"/>
</dbReference>
<dbReference type="CDD" id="cd03588">
    <property type="entry name" value="CLECT_CSPGs"/>
    <property type="match status" value="1"/>
</dbReference>
<keyword evidence="12 22" id="KW-1015">Disulfide bond</keyword>
<dbReference type="Gene3D" id="3.10.100.10">
    <property type="entry name" value="Mannose-Binding Protein A, subunit A"/>
    <property type="match status" value="3"/>
</dbReference>
<comment type="subcellular location">
    <subcellularLocation>
        <location evidence="1">Cell projection</location>
        <location evidence="1">Cilium</location>
        <location evidence="1">Photoreceptor outer segment</location>
    </subcellularLocation>
    <subcellularLocation>
        <location evidence="2">Secreted</location>
        <location evidence="2">Extracellular space</location>
        <location evidence="2">Extracellular matrix</location>
        <location evidence="2">Interphotoreceptor matrix</location>
    </subcellularLocation>
</comment>
<evidence type="ECO:0000256" key="20">
    <source>
        <dbReference type="ARBA" id="ARBA00044263"/>
    </source>
</evidence>
<dbReference type="CDD" id="cd03517">
    <property type="entry name" value="Link_domain_CSPGs_modules_1_3"/>
    <property type="match status" value="1"/>
</dbReference>
<dbReference type="PROSITE" id="PS50963">
    <property type="entry name" value="LINK_2"/>
    <property type="match status" value="2"/>
</dbReference>
<dbReference type="Gene3D" id="2.10.70.10">
    <property type="entry name" value="Complement Module, domain 1"/>
    <property type="match status" value="1"/>
</dbReference>
<evidence type="ECO:0000256" key="13">
    <source>
        <dbReference type="ARBA" id="ARBA00023180"/>
    </source>
</evidence>
<dbReference type="GO" id="GO:0072534">
    <property type="term" value="C:perineuronal net"/>
    <property type="evidence" value="ECO:0007669"/>
    <property type="project" value="TreeGrafter"/>
</dbReference>
<evidence type="ECO:0000256" key="3">
    <source>
        <dbReference type="ARBA" id="ARBA00022525"/>
    </source>
</evidence>
<feature type="disulfide bond" evidence="24">
    <location>
        <begin position="295"/>
        <end position="316"/>
    </location>
</feature>
<keyword evidence="16" id="KW-0393">Immunoglobulin domain</keyword>
<dbReference type="SUPFAM" id="SSF57535">
    <property type="entry name" value="Complement control module/SCR domain"/>
    <property type="match status" value="1"/>
</dbReference>
<reference evidence="33" key="1">
    <citation type="submission" date="2012-01" db="EMBL/GenBank/DDBJ databases">
        <title>The Genome Sequence of Oreochromis niloticus (Nile Tilapia).</title>
        <authorList>
            <consortium name="Broad Institute Genome Assembly Team"/>
            <consortium name="Broad Institute Sequencing Platform"/>
            <person name="Di Palma F."/>
            <person name="Johnson J."/>
            <person name="Lander E.S."/>
            <person name="Lindblad-Toh K."/>
        </authorList>
    </citation>
    <scope>NUCLEOTIDE SEQUENCE [LARGE SCALE GENOMIC DNA]</scope>
</reference>
<dbReference type="SMART" id="SM00034">
    <property type="entry name" value="CLECT"/>
    <property type="match status" value="1"/>
</dbReference>
<evidence type="ECO:0000313" key="33">
    <source>
        <dbReference type="Proteomes" id="UP000005207"/>
    </source>
</evidence>
<evidence type="ECO:0000259" key="27">
    <source>
        <dbReference type="PROSITE" id="PS50026"/>
    </source>
</evidence>
<feature type="compositionally biased region" description="Polar residues" evidence="25">
    <location>
        <begin position="438"/>
        <end position="454"/>
    </location>
</feature>
<evidence type="ECO:0000259" key="29">
    <source>
        <dbReference type="PROSITE" id="PS50835"/>
    </source>
</evidence>
<dbReference type="Gene3D" id="2.60.40.10">
    <property type="entry name" value="Immunoglobulins"/>
    <property type="match status" value="1"/>
</dbReference>
<dbReference type="Pfam" id="PF07686">
    <property type="entry name" value="V-set"/>
    <property type="match status" value="1"/>
</dbReference>
<keyword evidence="33" id="KW-1185">Reference proteome</keyword>
<dbReference type="GO" id="GO:0005509">
    <property type="term" value="F:calcium ion binding"/>
    <property type="evidence" value="ECO:0007669"/>
    <property type="project" value="InterPro"/>
</dbReference>
<keyword evidence="9" id="KW-0677">Repeat</keyword>
<feature type="disulfide bond" evidence="23">
    <location>
        <begin position="2610"/>
        <end position="2637"/>
    </location>
</feature>
<dbReference type="PANTHER" id="PTHR22804:SF6">
    <property type="entry name" value="VERSICAN CORE PROTEIN"/>
    <property type="match status" value="1"/>
</dbReference>
<keyword evidence="5 22" id="KW-0245">EGF-like domain</keyword>
<feature type="chain" id="PRO_5025588844" description="Versican core protein" evidence="26">
    <location>
        <begin position="21"/>
        <end position="2648"/>
    </location>
</feature>
<dbReference type="PROSITE" id="PS01241">
    <property type="entry name" value="LINK_1"/>
    <property type="match status" value="1"/>
</dbReference>
<evidence type="ECO:0000256" key="12">
    <source>
        <dbReference type="ARBA" id="ARBA00023157"/>
    </source>
</evidence>
<feature type="region of interest" description="Disordered" evidence="25">
    <location>
        <begin position="1867"/>
        <end position="1894"/>
    </location>
</feature>
<dbReference type="GO" id="GO:0001501">
    <property type="term" value="P:skeletal system development"/>
    <property type="evidence" value="ECO:0007669"/>
    <property type="project" value="TreeGrafter"/>
</dbReference>
<dbReference type="InterPro" id="IPR007110">
    <property type="entry name" value="Ig-like_dom"/>
</dbReference>
<dbReference type="SMART" id="SM00032">
    <property type="entry name" value="CCP"/>
    <property type="match status" value="1"/>
</dbReference>
<feature type="disulfide bond" evidence="23">
    <location>
        <begin position="2581"/>
        <end position="2624"/>
    </location>
</feature>
<dbReference type="InterPro" id="IPR000538">
    <property type="entry name" value="Link_dom"/>
</dbReference>
<dbReference type="FunFam" id="3.10.100.10:FF:000003">
    <property type="entry name" value="Versican core protein"/>
    <property type="match status" value="1"/>
</dbReference>
<comment type="caution">
    <text evidence="22">Lacks conserved residue(s) required for the propagation of feature annotation.</text>
</comment>
<feature type="compositionally biased region" description="Low complexity" evidence="25">
    <location>
        <begin position="1624"/>
        <end position="1645"/>
    </location>
</feature>
<dbReference type="GO" id="GO:0045202">
    <property type="term" value="C:synapse"/>
    <property type="evidence" value="ECO:0007669"/>
    <property type="project" value="TreeGrafter"/>
</dbReference>
<feature type="region of interest" description="Disordered" evidence="25">
    <location>
        <begin position="922"/>
        <end position="942"/>
    </location>
</feature>
<dbReference type="InterPro" id="IPR018378">
    <property type="entry name" value="C-type_lectin_CS"/>
</dbReference>
<dbReference type="Pfam" id="PF00084">
    <property type="entry name" value="Sushi"/>
    <property type="match status" value="1"/>
</dbReference>
<feature type="region of interest" description="Disordered" evidence="25">
    <location>
        <begin position="1943"/>
        <end position="2018"/>
    </location>
</feature>
<dbReference type="PROSITE" id="PS00022">
    <property type="entry name" value="EGF_1"/>
    <property type="match status" value="2"/>
</dbReference>
<evidence type="ECO:0000256" key="22">
    <source>
        <dbReference type="PROSITE-ProRule" id="PRU00076"/>
    </source>
</evidence>
<dbReference type="GO" id="GO:0030246">
    <property type="term" value="F:carbohydrate binding"/>
    <property type="evidence" value="ECO:0007669"/>
    <property type="project" value="UniProtKB-KW"/>
</dbReference>
<feature type="region of interest" description="Disordered" evidence="25">
    <location>
        <begin position="874"/>
        <end position="910"/>
    </location>
</feature>
<keyword evidence="11" id="KW-0654">Proteoglycan</keyword>
<feature type="domain" description="Sushi" evidence="30">
    <location>
        <begin position="2579"/>
        <end position="2639"/>
    </location>
</feature>
<feature type="domain" description="Ig-like" evidence="29">
    <location>
        <begin position="34"/>
        <end position="149"/>
    </location>
</feature>
<feature type="compositionally biased region" description="Polar residues" evidence="25">
    <location>
        <begin position="419"/>
        <end position="429"/>
    </location>
</feature>
<feature type="signal peptide" evidence="26">
    <location>
        <begin position="1"/>
        <end position="20"/>
    </location>
</feature>
<evidence type="ECO:0000256" key="8">
    <source>
        <dbReference type="ARBA" id="ARBA00022734"/>
    </source>
</evidence>
<feature type="disulfide bond" evidence="22">
    <location>
        <begin position="2438"/>
        <end position="2447"/>
    </location>
</feature>
<keyword evidence="10" id="KW-0106">Calcium</keyword>
<feature type="region of interest" description="Disordered" evidence="25">
    <location>
        <begin position="996"/>
        <end position="1097"/>
    </location>
</feature>
<feature type="compositionally biased region" description="Basic and acidic residues" evidence="25">
    <location>
        <begin position="996"/>
        <end position="1006"/>
    </location>
</feature>
<dbReference type="SMART" id="SM00409">
    <property type="entry name" value="IG"/>
    <property type="match status" value="1"/>
</dbReference>
<evidence type="ECO:0000256" key="19">
    <source>
        <dbReference type="ARBA" id="ARBA00044230"/>
    </source>
</evidence>
<feature type="domain" description="EGF-like" evidence="27">
    <location>
        <begin position="2374"/>
        <end position="2410"/>
    </location>
</feature>
<dbReference type="PROSITE" id="PS50041">
    <property type="entry name" value="C_TYPE_LECTIN_2"/>
    <property type="match status" value="1"/>
</dbReference>
<organism evidence="32 33">
    <name type="scientific">Oreochromis niloticus</name>
    <name type="common">Nile tilapia</name>
    <name type="synonym">Tilapia nilotica</name>
    <dbReference type="NCBI Taxonomy" id="8128"/>
    <lineage>
        <taxon>Eukaryota</taxon>
        <taxon>Metazoa</taxon>
        <taxon>Chordata</taxon>
        <taxon>Craniata</taxon>
        <taxon>Vertebrata</taxon>
        <taxon>Euteleostomi</taxon>
        <taxon>Actinopterygii</taxon>
        <taxon>Neopterygii</taxon>
        <taxon>Teleostei</taxon>
        <taxon>Neoteleostei</taxon>
        <taxon>Acanthomorphata</taxon>
        <taxon>Ovalentaria</taxon>
        <taxon>Cichlomorphae</taxon>
        <taxon>Cichliformes</taxon>
        <taxon>Cichlidae</taxon>
        <taxon>African cichlids</taxon>
        <taxon>Pseudocrenilabrinae</taxon>
        <taxon>Oreochromini</taxon>
        <taxon>Oreochromis</taxon>
    </lineage>
</organism>
<dbReference type="SMART" id="SM00445">
    <property type="entry name" value="LINK"/>
    <property type="match status" value="2"/>
</dbReference>
<evidence type="ECO:0000256" key="1">
    <source>
        <dbReference type="ARBA" id="ARBA00004504"/>
    </source>
</evidence>
<dbReference type="SMART" id="SM00406">
    <property type="entry name" value="IGv"/>
    <property type="match status" value="1"/>
</dbReference>
<dbReference type="PROSITE" id="PS50923">
    <property type="entry name" value="SUSHI"/>
    <property type="match status" value="1"/>
</dbReference>
<accession>A0A669AYK9</accession>
<dbReference type="PROSITE" id="PS01187">
    <property type="entry name" value="EGF_CA"/>
    <property type="match status" value="1"/>
</dbReference>
<evidence type="ECO:0000256" key="25">
    <source>
        <dbReference type="SAM" id="MobiDB-lite"/>
    </source>
</evidence>
<dbReference type="SMART" id="SM00179">
    <property type="entry name" value="EGF_CA"/>
    <property type="match status" value="2"/>
</dbReference>
<name>A0A669AYK9_ORENI</name>
<feature type="compositionally biased region" description="Polar residues" evidence="25">
    <location>
        <begin position="2245"/>
        <end position="2259"/>
    </location>
</feature>
<dbReference type="Pfam" id="PF00008">
    <property type="entry name" value="EGF"/>
    <property type="match status" value="2"/>
</dbReference>
<dbReference type="SMART" id="SM00181">
    <property type="entry name" value="EGF"/>
    <property type="match status" value="2"/>
</dbReference>
<dbReference type="CDD" id="cd00033">
    <property type="entry name" value="CCP"/>
    <property type="match status" value="1"/>
</dbReference>
<feature type="compositionally biased region" description="Polar residues" evidence="25">
    <location>
        <begin position="470"/>
        <end position="480"/>
    </location>
</feature>
<feature type="compositionally biased region" description="Polar residues" evidence="25">
    <location>
        <begin position="1943"/>
        <end position="1970"/>
    </location>
</feature>
<feature type="compositionally biased region" description="Polar residues" evidence="25">
    <location>
        <begin position="1055"/>
        <end position="1065"/>
    </location>
</feature>
<dbReference type="InParanoid" id="A0A669AYK9"/>
<keyword evidence="15" id="KW-0373">Hyaluronic acid</keyword>
<evidence type="ECO:0000256" key="17">
    <source>
        <dbReference type="ARBA" id="ARBA00043896"/>
    </source>
</evidence>
<dbReference type="SUPFAM" id="SSF48726">
    <property type="entry name" value="Immunoglobulin"/>
    <property type="match status" value="1"/>
</dbReference>
<dbReference type="FunFam" id="2.10.70.10:FF:000003">
    <property type="entry name" value="Versican core protein"/>
    <property type="match status" value="1"/>
</dbReference>
<evidence type="ECO:0000259" key="28">
    <source>
        <dbReference type="PROSITE" id="PS50041"/>
    </source>
</evidence>
<dbReference type="InterPro" id="IPR003599">
    <property type="entry name" value="Ig_sub"/>
</dbReference>
<dbReference type="GO" id="GO:0005615">
    <property type="term" value="C:extracellular space"/>
    <property type="evidence" value="ECO:0007669"/>
    <property type="project" value="TreeGrafter"/>
</dbReference>
<evidence type="ECO:0000256" key="23">
    <source>
        <dbReference type="PROSITE-ProRule" id="PRU00302"/>
    </source>
</evidence>
<keyword evidence="13" id="KW-0325">Glycoprotein</keyword>
<evidence type="ECO:0000256" key="18">
    <source>
        <dbReference type="ARBA" id="ARBA00044099"/>
    </source>
</evidence>
<dbReference type="Proteomes" id="UP000005207">
    <property type="component" value="Linkage group LG12"/>
</dbReference>
<dbReference type="GO" id="GO:0007417">
    <property type="term" value="P:central nervous system development"/>
    <property type="evidence" value="ECO:0007669"/>
    <property type="project" value="TreeGrafter"/>
</dbReference>
<evidence type="ECO:0000256" key="11">
    <source>
        <dbReference type="ARBA" id="ARBA00022974"/>
    </source>
</evidence>
<sequence length="2648" mass="285635">MILNIKHVLWLYCLCEAAAATASNALSVIQPVIGSLSGKVNLPCYFSTIPTSAPVISPSGTVVYNKDYLRIKWSKIQGRTESTVLVAQNGIIKIGSSYRNRVSVPSHPEVVGDASLTIVKLRASDAGTYRCEVMFGIEDTQDTVNLDVSGVVFHYRSSISRYTLDYQKAVQTCENVGANIATYEQLKAAYEDGFDQCDAGWIADQTVRYPITKPREGCHGNLPNKPGVRSYGTRKPTETYDVYCYVGKLDGEVFYAPVTHKMTFEEASEECKKRKAVLASPGQLHAAWRQGLDRCDYGWLSDGSVRHPVAVPRTKCGGGRLGVRTMYRYRNQTGFPEPTRKFGAYCFKGKSSLQDSCCYSLLHLEFVMEQSVTYICDVYVRRDRHLKHQTTTVLSSDTSKGAFTSSSSVFSTQKPISVSSGTEKSVTTSEFDEYSLTPEESSFLTSTEDGSGDQTPEMIRNLTALPTASSKFTTEKSTATPADVYSSALSDQTEKTSVSPLTDKTMTYSDTTPMDVELSSDDTTDILNATSFFSDASPSLSSTVESIPLSLAVTQHVDTDETKVPSLTSVADREVESESSQPTVMESFASVSPSTMKSETTSFLSAIDADFSGDSTTVFPEVSSIKTTTVLSSDTSKTKLDLDSPRESTPTFIDVMDGSPTSPSTVVKSFDSIHTPKIASTSSSSLHSTDHTAAMSSGTDKYYTTIARVETNSRTEEWSSHDEITHIPSFVNGVPPSFSSLSTMAPTASPVTELEIPLISHPEKTSLSPFTDNTVLSPEPFTLTDQTVDMFTLSSSPHTTSTETTEMVTTRNTVAFDFMTRTSTSAPSTTFSDSQRTHTSFTATVESLKTLTHSTMISPHEFTTGESTDAPLFSATTQSESEAGPLPDPDFSGDYTSTYTDETAPEQSSVESATLAVTTFSPSNTPVFTGEERSSDGEFTTVTSSPYTLKTFRPMAIPSITPMMTSTYNDMDNSGSFPQDFDLESSQDGSGEKILIETTTKPHKEFTVQTDETETDETQSTSDMVSVAFSPQSSTQVTKQFMSPTQSPSMMSPEIYTSDQGSGVTDQDEWSGDDSSGSSSTRVPEREGSGVSDSTISSAVTSSVFPKDSGPGGHTTDVLFTVKDTGLSVLTTTKPTITGATHESTSVTSTKSTGHSIFSTEKPTSTARRLNESGTADVPKSTAAAASVYSTEKPYTTTEYAITSEKSTPKPDFTLTEVESSGNQTTVKFTLKPSVMETATFSETAGETKGFATVTPTSDKRVFSQESKITPATDHPLSSTEKDEVAVAEHTTQSPSTALPSHTTDAPLYNHTVVDFSTESLSSEHKQDEFTSISAPVPTVIYHSVTDQQVEIITPDRSQAKTRLTEQTPTIVLHASKPSTSTSIIFIEDTEQEDKLFSGVTDSMREDSYSTELITKDDTITDADTMSVVPSSSFYPTIHTEEAGGVTAITITQKLEVTEEPEGSGTVDDKFLSPTPTSPSDTSSASTSSEYLFTSELSPVKDISSVETSSEVNVTRSPQAPQLSSGEIYDVTTTHTGFSFETTKPISDQLEGDTTEISTSSSFSSQILIETADSTSVTLVTSEDYVVTTVKKEKYMTASPVILTATSHDITDKTLSSSVFAQTTKPSVTVTPVSTEPGTMKSTSKTSDDDSSGDSDDSARESSEKPSVSSLESWMTEKTSTPSSLFSTEQARSEIMPTPDTGISSEKNVPATMSPVFSSEKLSTAMVVTAQTVVTVTTLKGEISSSSDSDIQKTSPHAIITSSHMGTGADPVGVESTTPKPPSEEEEETIATDTRSPAVPSAVDTSLEISGEATYSFSFETKRTPSTGVSSVSTTETEGLVFTSEITDQSPKMITEPALTILPSTTEKPAVVSTERDTSTDEDSSSYAKTPVKSEESFISTEASIIISTAAKGSSEMGLSTFGSDSVTPSLSTVKKNMITSTLSTQPASSQTDESESFEQTSGQTSNEVFSTAAHATQPPAVTRSIESLNTSTSFESEPKESQNAAITSTDEPTVVTDNRPADISAISETKVMITTIPTSNVPSTPSQPDVVVQLDSTLSPLQPLTTPMELFEQVKSEITLTHRPHPDLSHDISLTTTRPVFANHDTSQTAESTVAPAFVSEDGRVSIADGTVEPAVDQVSSDATTQRSSDLFYDALTDPPPDYEPQNPYVVAADPLYNQTLENDTVLISTPPSVSQTPDSKVIAEAIMVTASTPISGTSLSTFQEDSMNTASVVKLGDDEVHSVTSELLSPTSKSPSVPNDKAESGSVSSGISSSSFDDVSDELMTTKAPKIISIEQALSPDEIKKVFKVNATEASKKEGADVTFGKGDISVSSYTEIPTSTQFKTVSPAQVQSQLGAIALTTPSTFSEQDQKLDSDMTDVCLNGGSCLTIGSTYTCHCAPGFSGHQCEIDIDECESNPCRNGGTCVDGLASFTCVCLPSYAGLFCEEDTETCDYGWHKFQGHCYKHFPQRKNWDTAERECRINGAHLTSILSHEEQQYVNRLGQDYQWIGLNDKMYDNDFRWTDGRPMQYENWRPNQPDSFFSTGEDCVVMIWHEDGQWNDVPCNYHLTFTCKKGTVACSQPPVVENARTFGKTRERYEINSLVRYQCRTGFIQRHVPTIRCHGNGRWDIPKISCMNRKYTKCCSQ</sequence>
<dbReference type="Gene3D" id="2.10.25.10">
    <property type="entry name" value="Laminin"/>
    <property type="match status" value="2"/>
</dbReference>
<evidence type="ECO:0000256" key="9">
    <source>
        <dbReference type="ARBA" id="ARBA00022737"/>
    </source>
</evidence>
<dbReference type="InterPro" id="IPR036179">
    <property type="entry name" value="Ig-like_dom_sf"/>
</dbReference>
<dbReference type="FunFam" id="2.10.25.10:FF:000006">
    <property type="entry name" value="Versican core protein-like isoform 1"/>
    <property type="match status" value="1"/>
</dbReference>
<dbReference type="InterPro" id="IPR018097">
    <property type="entry name" value="EGF_Ca-bd_CS"/>
</dbReference>
<dbReference type="FunFam" id="3.10.100.10:FF:000011">
    <property type="entry name" value="Aggrecan core protein"/>
    <property type="match status" value="1"/>
</dbReference>
<evidence type="ECO:0000256" key="5">
    <source>
        <dbReference type="ARBA" id="ARBA00022536"/>
    </source>
</evidence>
<evidence type="ECO:0000256" key="16">
    <source>
        <dbReference type="ARBA" id="ARBA00023319"/>
    </source>
</evidence>
<dbReference type="Pfam" id="PF00059">
    <property type="entry name" value="Lectin_C"/>
    <property type="match status" value="1"/>
</dbReference>
<dbReference type="InterPro" id="IPR050691">
    <property type="entry name" value="Hyaluronan_bind_Proteoglycan"/>
</dbReference>
<evidence type="ECO:0000256" key="7">
    <source>
        <dbReference type="ARBA" id="ARBA00022729"/>
    </source>
</evidence>
<dbReference type="OMA" id="TQTEKHE"/>
<dbReference type="InterPro" id="IPR001304">
    <property type="entry name" value="C-type_lectin-like"/>
</dbReference>
<dbReference type="PROSITE" id="PS00010">
    <property type="entry name" value="ASX_HYDROXYL"/>
    <property type="match status" value="1"/>
</dbReference>
<evidence type="ECO:0000256" key="21">
    <source>
        <dbReference type="ARBA" id="ARBA00044266"/>
    </source>
</evidence>
<gene>
    <name evidence="32" type="primary">LOC100706060</name>
</gene>
<feature type="region of interest" description="Disordered" evidence="25">
    <location>
        <begin position="470"/>
        <end position="515"/>
    </location>
</feature>
<feature type="compositionally biased region" description="Polar residues" evidence="25">
    <location>
        <begin position="1029"/>
        <end position="1041"/>
    </location>
</feature>
<dbReference type="InterPro" id="IPR033987">
    <property type="entry name" value="CSPG_CTLD"/>
</dbReference>
<reference evidence="32" key="2">
    <citation type="submission" date="2025-08" db="UniProtKB">
        <authorList>
            <consortium name="Ensembl"/>
        </authorList>
    </citation>
    <scope>IDENTIFICATION</scope>
</reference>
<feature type="region of interest" description="Disordered" evidence="25">
    <location>
        <begin position="1140"/>
        <end position="1179"/>
    </location>
</feature>
<evidence type="ECO:0000256" key="4">
    <source>
        <dbReference type="ARBA" id="ARBA00022530"/>
    </source>
</evidence>
<dbReference type="PRINTS" id="PR01265">
    <property type="entry name" value="LINKMODULE"/>
</dbReference>